<dbReference type="UniPathway" id="UPA00705"/>
<accession>A0A848EBL8</accession>
<feature type="transmembrane region" description="Helical" evidence="19">
    <location>
        <begin position="358"/>
        <end position="384"/>
    </location>
</feature>
<evidence type="ECO:0000256" key="19">
    <source>
        <dbReference type="SAM" id="Phobius"/>
    </source>
</evidence>
<proteinExistence type="inferred from homology"/>
<dbReference type="GO" id="GO:0016491">
    <property type="term" value="F:oxidoreductase activity"/>
    <property type="evidence" value="ECO:0007669"/>
    <property type="project" value="UniProtKB-KW"/>
</dbReference>
<feature type="transmembrane region" description="Helical" evidence="19">
    <location>
        <begin position="396"/>
        <end position="416"/>
    </location>
</feature>
<feature type="transmembrane region" description="Helical" evidence="19">
    <location>
        <begin position="203"/>
        <end position="229"/>
    </location>
</feature>
<dbReference type="GO" id="GO:0015990">
    <property type="term" value="P:electron transport coupled proton transport"/>
    <property type="evidence" value="ECO:0007669"/>
    <property type="project" value="InterPro"/>
</dbReference>
<feature type="transmembrane region" description="Helical" evidence="19">
    <location>
        <begin position="263"/>
        <end position="282"/>
    </location>
</feature>
<dbReference type="GO" id="GO:0006119">
    <property type="term" value="P:oxidative phosphorylation"/>
    <property type="evidence" value="ECO:0007669"/>
    <property type="project" value="UniProtKB-UniPathway"/>
</dbReference>
<dbReference type="GO" id="GO:0046872">
    <property type="term" value="F:metal ion binding"/>
    <property type="evidence" value="ECO:0007669"/>
    <property type="project" value="UniProtKB-KW"/>
</dbReference>
<evidence type="ECO:0000256" key="1">
    <source>
        <dbReference type="ARBA" id="ARBA00004651"/>
    </source>
</evidence>
<keyword evidence="6" id="KW-1003">Cell membrane</keyword>
<keyword evidence="9 18" id="KW-0812">Transmembrane</keyword>
<evidence type="ECO:0000256" key="13">
    <source>
        <dbReference type="ARBA" id="ARBA00022989"/>
    </source>
</evidence>
<dbReference type="InterPro" id="IPR023615">
    <property type="entry name" value="Cyt_c_Oxase_su1_BS"/>
</dbReference>
<evidence type="ECO:0000256" key="9">
    <source>
        <dbReference type="ARBA" id="ARBA00022692"/>
    </source>
</evidence>
<evidence type="ECO:0000256" key="12">
    <source>
        <dbReference type="ARBA" id="ARBA00022982"/>
    </source>
</evidence>
<dbReference type="RefSeq" id="WP_170053626.1">
    <property type="nucleotide sequence ID" value="NZ_JABBKX010000002.1"/>
</dbReference>
<evidence type="ECO:0000259" key="20">
    <source>
        <dbReference type="PROSITE" id="PS50855"/>
    </source>
</evidence>
<dbReference type="InterPro" id="IPR036927">
    <property type="entry name" value="Cyt_c_oxase-like_su1_sf"/>
</dbReference>
<evidence type="ECO:0000256" key="7">
    <source>
        <dbReference type="ARBA" id="ARBA00022617"/>
    </source>
</evidence>
<evidence type="ECO:0000256" key="4">
    <source>
        <dbReference type="ARBA" id="ARBA00012949"/>
    </source>
</evidence>
<name>A0A848EBL8_9PROT</name>
<feature type="transmembrane region" description="Helical" evidence="19">
    <location>
        <begin position="765"/>
        <end position="792"/>
    </location>
</feature>
<evidence type="ECO:0000256" key="5">
    <source>
        <dbReference type="ARBA" id="ARBA00022448"/>
    </source>
</evidence>
<feature type="transmembrane region" description="Helical" evidence="19">
    <location>
        <begin position="813"/>
        <end position="831"/>
    </location>
</feature>
<sequence length="835" mass="90274">MTEPLLDPRLQRDLDRIWSPEPGWRGVLTNVNHTDIGKRFMIAAVVYFSVAGLLAMLIRAQLASPRSAFVGPEIYGQIFTMHGTLMMFMFAIPMFEGLALYLLPKMLGSRDMAFPRIGAYGWWCYVFGGAMLLGSMLVGKAPDGGWFMYTPLSSRTYTPGINADIWLLGATFVEISAICAAVEIAVTVLKLRAPGMSLVRMPLFAWYMLATSLMMVFGFPPLILGSVLLEVERAFGWPFFDPTRGGDSLLWQHLFWLFGHPEVYIIFLPAAGVVSTILPVMARTRIVGYGWIVASIFALAILSFGLWVHHMFTVGIPHMALAFFSVASTLVAVPTAVQLFAWIATLWQGRPELKLPMLYLLGMFSVFVMGGLTGVMLAIVPFNWQAHDTAFVTAHLHYVLIGGFVFPILAGIVHWLPHVTGRARIPRLGEAAFWLIFLGFHATFLLMHLVGLMGMRRRIDTYDAAAGWTAINLLSSVGAFVMAFGFALFLADCVLQRVVNRRSGQSPWGGTTLEWATAVPPRSYNFASLPAVSSRDPLMDEPRMAVRLARGGGYLAATRYGWRETLGVDTTTGRILQIVVLPGSSALPILLAGATGSFFLFMLAGLYGLTPLSLVLVVAISWRWAWTTGSTSEHGELPAGLGSSVPPHFETQDTPGWWASIFTLSANGTFLASLIFGFAFLWVVAPGWPPPACLGPIGTETAIAILASTAGSASLAVARRMVQRGSLGNAIRLGAAAAAGMGVALVAVAAIAFGGTLPIVTDHAYAAVAAALLAYVAMHLALAALMLAYGTARIGTGYVSPRRSHELAIIGQWTHYATATTLLILVILFLAQSCR</sequence>
<evidence type="ECO:0000256" key="14">
    <source>
        <dbReference type="ARBA" id="ARBA00023004"/>
    </source>
</evidence>
<dbReference type="SUPFAM" id="SSF81452">
    <property type="entry name" value="Cytochrome c oxidase subunit III-like"/>
    <property type="match status" value="1"/>
</dbReference>
<organism evidence="21 22">
    <name type="scientific">Neoroseomonas marina</name>
    <dbReference type="NCBI Taxonomy" id="1232220"/>
    <lineage>
        <taxon>Bacteria</taxon>
        <taxon>Pseudomonadati</taxon>
        <taxon>Pseudomonadota</taxon>
        <taxon>Alphaproteobacteria</taxon>
        <taxon>Acetobacterales</taxon>
        <taxon>Acetobacteraceae</taxon>
        <taxon>Neoroseomonas</taxon>
    </lineage>
</organism>
<feature type="domain" description="Cytochrome oxidase subunit I profile" evidence="20">
    <location>
        <begin position="18"/>
        <end position="533"/>
    </location>
</feature>
<feature type="transmembrane region" description="Helical" evidence="19">
    <location>
        <begin position="575"/>
        <end position="592"/>
    </location>
</feature>
<dbReference type="PROSITE" id="PS50855">
    <property type="entry name" value="COX1"/>
    <property type="match status" value="1"/>
</dbReference>
<evidence type="ECO:0000313" key="22">
    <source>
        <dbReference type="Proteomes" id="UP000548582"/>
    </source>
</evidence>
<comment type="pathway">
    <text evidence="2">Energy metabolism; oxidative phosphorylation.</text>
</comment>
<dbReference type="GO" id="GO:0020037">
    <property type="term" value="F:heme binding"/>
    <property type="evidence" value="ECO:0007669"/>
    <property type="project" value="InterPro"/>
</dbReference>
<evidence type="ECO:0000256" key="3">
    <source>
        <dbReference type="ARBA" id="ARBA00009578"/>
    </source>
</evidence>
<keyword evidence="7 18" id="KW-0349">Heme</keyword>
<evidence type="ECO:0000256" key="15">
    <source>
        <dbReference type="ARBA" id="ARBA00023008"/>
    </source>
</evidence>
<evidence type="ECO:0000313" key="21">
    <source>
        <dbReference type="EMBL" id="NMJ41426.1"/>
    </source>
</evidence>
<feature type="transmembrane region" description="Helical" evidence="19">
    <location>
        <begin position="657"/>
        <end position="685"/>
    </location>
</feature>
<evidence type="ECO:0000256" key="6">
    <source>
        <dbReference type="ARBA" id="ARBA00022475"/>
    </source>
</evidence>
<dbReference type="PANTHER" id="PTHR10422">
    <property type="entry name" value="CYTOCHROME C OXIDASE SUBUNIT 1"/>
    <property type="match status" value="1"/>
</dbReference>
<feature type="transmembrane region" description="Helical" evidence="19">
    <location>
        <begin position="289"/>
        <end position="308"/>
    </location>
</feature>
<keyword evidence="14" id="KW-0408">Iron</keyword>
<keyword evidence="12 18" id="KW-0249">Electron transport</keyword>
<dbReference type="SUPFAM" id="SSF81442">
    <property type="entry name" value="Cytochrome c oxidase subunit I-like"/>
    <property type="match status" value="1"/>
</dbReference>
<dbReference type="Pfam" id="PF00115">
    <property type="entry name" value="COX1"/>
    <property type="match status" value="1"/>
</dbReference>
<feature type="transmembrane region" description="Helical" evidence="19">
    <location>
        <begin position="730"/>
        <end position="753"/>
    </location>
</feature>
<feature type="transmembrane region" description="Helical" evidence="19">
    <location>
        <begin position="165"/>
        <end position="191"/>
    </location>
</feature>
<dbReference type="Proteomes" id="UP000548582">
    <property type="component" value="Unassembled WGS sequence"/>
</dbReference>
<keyword evidence="11" id="KW-1278">Translocase</keyword>
<dbReference type="Gene3D" id="1.20.210.10">
    <property type="entry name" value="Cytochrome c oxidase-like, subunit I domain"/>
    <property type="match status" value="1"/>
</dbReference>
<dbReference type="PANTHER" id="PTHR10422:SF35">
    <property type="entry name" value="CYTOCHROME BO(3) UBIQUINOL OXIDASE SUBUNIT 1"/>
    <property type="match status" value="1"/>
</dbReference>
<keyword evidence="8 18" id="KW-0679">Respiratory chain</keyword>
<evidence type="ECO:0000256" key="10">
    <source>
        <dbReference type="ARBA" id="ARBA00022723"/>
    </source>
</evidence>
<feature type="transmembrane region" description="Helical" evidence="19">
    <location>
        <begin position="78"/>
        <end position="102"/>
    </location>
</feature>
<feature type="transmembrane region" description="Helical" evidence="19">
    <location>
        <begin position="428"/>
        <end position="450"/>
    </location>
</feature>
<dbReference type="GO" id="GO:0005886">
    <property type="term" value="C:plasma membrane"/>
    <property type="evidence" value="ECO:0007669"/>
    <property type="project" value="UniProtKB-SubCell"/>
</dbReference>
<dbReference type="InterPro" id="IPR000883">
    <property type="entry name" value="Cyt_C_Oxase_1"/>
</dbReference>
<feature type="transmembrane region" description="Helical" evidence="19">
    <location>
        <begin position="122"/>
        <end position="139"/>
    </location>
</feature>
<dbReference type="GO" id="GO:0004129">
    <property type="term" value="F:cytochrome-c oxidase activity"/>
    <property type="evidence" value="ECO:0007669"/>
    <property type="project" value="UniProtKB-EC"/>
</dbReference>
<comment type="similarity">
    <text evidence="3 18">Belongs to the heme-copper respiratory oxidase family.</text>
</comment>
<keyword evidence="22" id="KW-1185">Reference proteome</keyword>
<feature type="transmembrane region" description="Helical" evidence="19">
    <location>
        <begin position="320"/>
        <end position="346"/>
    </location>
</feature>
<evidence type="ECO:0000256" key="18">
    <source>
        <dbReference type="RuleBase" id="RU000370"/>
    </source>
</evidence>
<gene>
    <name evidence="21" type="primary">ctaD</name>
    <name evidence="21" type="ORF">GWK16_09260</name>
</gene>
<evidence type="ECO:0000256" key="16">
    <source>
        <dbReference type="ARBA" id="ARBA00023136"/>
    </source>
</evidence>
<evidence type="ECO:0000256" key="8">
    <source>
        <dbReference type="ARBA" id="ARBA00022660"/>
    </source>
</evidence>
<keyword evidence="16 19" id="KW-0472">Membrane</keyword>
<dbReference type="InterPro" id="IPR035973">
    <property type="entry name" value="Cyt_c_oxidase_su3-like_sf"/>
</dbReference>
<protein>
    <recommendedName>
        <fullName evidence="4">cytochrome-c oxidase</fullName>
        <ecNumber evidence="4">7.1.1.9</ecNumber>
    </recommendedName>
</protein>
<reference evidence="21 22" key="1">
    <citation type="submission" date="2020-03" db="EMBL/GenBank/DDBJ databases">
        <authorList>
            <person name="Sun Q."/>
        </authorList>
    </citation>
    <scope>NUCLEOTIDE SEQUENCE [LARGE SCALE GENOMIC DNA]</scope>
    <source>
        <strain evidence="21 22">JC162</strain>
    </source>
</reference>
<keyword evidence="13 19" id="KW-1133">Transmembrane helix</keyword>
<dbReference type="NCBIfam" id="TIGR02891">
    <property type="entry name" value="CtaD_CoxA"/>
    <property type="match status" value="1"/>
</dbReference>
<comment type="catalytic activity">
    <reaction evidence="17">
        <text>4 Fe(II)-[cytochrome c] + O2 + 8 H(+)(in) = 4 Fe(III)-[cytochrome c] + 2 H2O + 4 H(+)(out)</text>
        <dbReference type="Rhea" id="RHEA:11436"/>
        <dbReference type="Rhea" id="RHEA-COMP:10350"/>
        <dbReference type="Rhea" id="RHEA-COMP:14399"/>
        <dbReference type="ChEBI" id="CHEBI:15377"/>
        <dbReference type="ChEBI" id="CHEBI:15378"/>
        <dbReference type="ChEBI" id="CHEBI:15379"/>
        <dbReference type="ChEBI" id="CHEBI:29033"/>
        <dbReference type="ChEBI" id="CHEBI:29034"/>
        <dbReference type="EC" id="7.1.1.9"/>
    </reaction>
</comment>
<feature type="transmembrane region" description="Helical" evidence="19">
    <location>
        <begin position="598"/>
        <end position="622"/>
    </location>
</feature>
<dbReference type="PROSITE" id="PS00077">
    <property type="entry name" value="COX1_CUB"/>
    <property type="match status" value="1"/>
</dbReference>
<feature type="transmembrane region" description="Helical" evidence="19">
    <location>
        <begin position="40"/>
        <end position="58"/>
    </location>
</feature>
<keyword evidence="15" id="KW-0186">Copper</keyword>
<dbReference type="AlphaFoldDB" id="A0A848EBL8"/>
<dbReference type="InterPro" id="IPR014241">
    <property type="entry name" value="Cyt_c_oxidase_su1_bac"/>
</dbReference>
<comment type="subcellular location">
    <subcellularLocation>
        <location evidence="1">Cell membrane</location>
        <topology evidence="1">Multi-pass membrane protein</topology>
    </subcellularLocation>
</comment>
<evidence type="ECO:0000256" key="2">
    <source>
        <dbReference type="ARBA" id="ARBA00004673"/>
    </source>
</evidence>
<comment type="caution">
    <text evidence="21">The sequence shown here is derived from an EMBL/GenBank/DDBJ whole genome shotgun (WGS) entry which is preliminary data.</text>
</comment>
<dbReference type="EC" id="7.1.1.9" evidence="4"/>
<dbReference type="InterPro" id="IPR023616">
    <property type="entry name" value="Cyt_c_oxase-like_su1_dom"/>
</dbReference>
<evidence type="ECO:0000256" key="11">
    <source>
        <dbReference type="ARBA" id="ARBA00022967"/>
    </source>
</evidence>
<keyword evidence="5 18" id="KW-0813">Transport</keyword>
<feature type="transmembrane region" description="Helical" evidence="19">
    <location>
        <begin position="697"/>
        <end position="718"/>
    </location>
</feature>
<dbReference type="EMBL" id="JABBKX010000002">
    <property type="protein sequence ID" value="NMJ41426.1"/>
    <property type="molecule type" value="Genomic_DNA"/>
</dbReference>
<evidence type="ECO:0000256" key="17">
    <source>
        <dbReference type="ARBA" id="ARBA00047816"/>
    </source>
</evidence>
<feature type="transmembrane region" description="Helical" evidence="19">
    <location>
        <begin position="470"/>
        <end position="495"/>
    </location>
</feature>
<keyword evidence="10" id="KW-0479">Metal-binding</keyword>
<dbReference type="PRINTS" id="PR01165">
    <property type="entry name" value="CYCOXIDASEI"/>
</dbReference>
<dbReference type="GO" id="GO:0022904">
    <property type="term" value="P:respiratory electron transport chain"/>
    <property type="evidence" value="ECO:0007669"/>
    <property type="project" value="TreeGrafter"/>
</dbReference>
<keyword evidence="21" id="KW-0560">Oxidoreductase</keyword>